<dbReference type="InterPro" id="IPR046249">
    <property type="entry name" value="DUF6282"/>
</dbReference>
<evidence type="ECO:0000313" key="2">
    <source>
        <dbReference type="EMBL" id="VEH85856.1"/>
    </source>
</evidence>
<reference evidence="1 3" key="1">
    <citation type="submission" date="2015-11" db="EMBL/GenBank/DDBJ databases">
        <title>Identification of large and diverse effector repertoires of 38 Legionella species.</title>
        <authorList>
            <person name="Burstein D."/>
            <person name="Amaro F."/>
            <person name="Zusman T."/>
            <person name="Lifshitz Z."/>
            <person name="Cohen O."/>
            <person name="Gilbert J.A."/>
            <person name="Pupko T."/>
            <person name="Shuman H.A."/>
            <person name="Segal G."/>
        </authorList>
    </citation>
    <scope>NUCLEOTIDE SEQUENCE [LARGE SCALE GENOMIC DNA]</scope>
    <source>
        <strain evidence="1 3">1762-AUS-E</strain>
    </source>
</reference>
<dbReference type="InterPro" id="IPR016797">
    <property type="entry name" value="UCP021898"/>
</dbReference>
<sequence length="286" mass="32326">MLNACPYQFIDIHYHANPDLFDRRYTALEAGKLYQQLDGAVYLKSHLGATSIQASLAQSLGLPVFPSVVLNKIAGGIDYRVIIKALAEYTGKMNLKMIVHFPTITGRKYISKLNRKVTHPQYEQTCHAPETLFDENKKLKPAVIEILKLAADYPIVLSSGHASKEEVFALIDNCQKYKVNALLLNQPANPLTGLSANELHAVAKNDFIWVEQTLLTLLLGHQIQEDFIEVITNIPRVIYSSDLGQTSQMTIAQWWNFTNQFFDEIKLTKARRKSICLDNPLKLLEI</sequence>
<evidence type="ECO:0000313" key="1">
    <source>
        <dbReference type="EMBL" id="KTC64488.1"/>
    </source>
</evidence>
<dbReference type="Pfam" id="PF19799">
    <property type="entry name" value="DUF6282"/>
    <property type="match status" value="1"/>
</dbReference>
<keyword evidence="2" id="KW-0614">Plasmid</keyword>
<organism evidence="1 3">
    <name type="scientific">Legionella adelaidensis</name>
    <dbReference type="NCBI Taxonomy" id="45056"/>
    <lineage>
        <taxon>Bacteria</taxon>
        <taxon>Pseudomonadati</taxon>
        <taxon>Pseudomonadota</taxon>
        <taxon>Gammaproteobacteria</taxon>
        <taxon>Legionellales</taxon>
        <taxon>Legionellaceae</taxon>
        <taxon>Legionella</taxon>
    </lineage>
</organism>
<dbReference type="OrthoDB" id="9789440at2"/>
<dbReference type="RefSeq" id="WP_058462855.1">
    <property type="nucleotide sequence ID" value="NZ_CAAAHS010000006.1"/>
</dbReference>
<name>A0A0W0R0A5_9GAMM</name>
<dbReference type="KEGG" id="ladl:NCTC12735_01498"/>
<dbReference type="Proteomes" id="UP000281170">
    <property type="component" value="Plasmid 24"/>
</dbReference>
<evidence type="ECO:0000313" key="3">
    <source>
        <dbReference type="Proteomes" id="UP000054859"/>
    </source>
</evidence>
<dbReference type="EMBL" id="LNKA01000019">
    <property type="protein sequence ID" value="KTC64488.1"/>
    <property type="molecule type" value="Genomic_DNA"/>
</dbReference>
<dbReference type="EMBL" id="LR134433">
    <property type="protein sequence ID" value="VEH85856.1"/>
    <property type="molecule type" value="Genomic_DNA"/>
</dbReference>
<proteinExistence type="predicted"/>
<accession>A0A0W0R0A5</accession>
<protein>
    <recommendedName>
        <fullName evidence="5">Amidohydrolase</fullName>
    </recommendedName>
</protein>
<dbReference type="Proteomes" id="UP000054859">
    <property type="component" value="Unassembled WGS sequence"/>
</dbReference>
<evidence type="ECO:0008006" key="5">
    <source>
        <dbReference type="Google" id="ProtNLM"/>
    </source>
</evidence>
<dbReference type="AlphaFoldDB" id="A0A0W0R0A5"/>
<geneLocation type="plasmid" evidence="2 4">
    <name>24</name>
</geneLocation>
<evidence type="ECO:0000313" key="4">
    <source>
        <dbReference type="Proteomes" id="UP000281170"/>
    </source>
</evidence>
<dbReference type="STRING" id="45056.Lade_1782"/>
<dbReference type="PIRSF" id="PIRSF021898">
    <property type="entry name" value="UCP021898"/>
    <property type="match status" value="1"/>
</dbReference>
<dbReference type="PATRIC" id="fig|45056.6.peg.1840"/>
<keyword evidence="3" id="KW-1185">Reference proteome</keyword>
<gene>
    <name evidence="1" type="ORF">Lade_1782</name>
    <name evidence="2" type="ORF">NCTC12735_01498</name>
</gene>
<reference evidence="2 4" key="2">
    <citation type="submission" date="2018-12" db="EMBL/GenBank/DDBJ databases">
        <authorList>
            <consortium name="Pathogen Informatics"/>
        </authorList>
    </citation>
    <scope>NUCLEOTIDE SEQUENCE [LARGE SCALE GENOMIC DNA]</scope>
    <source>
        <strain evidence="2 4">NCTC12735</strain>
        <plasmid evidence="4">24</plasmid>
    </source>
</reference>